<name>A0A243Q9H7_9ACTN</name>
<dbReference type="PROSITE" id="PS50943">
    <property type="entry name" value="HTH_CROC1"/>
    <property type="match status" value="1"/>
</dbReference>
<dbReference type="OrthoDB" id="4752614at2"/>
<protein>
    <recommendedName>
        <fullName evidence="1">HTH cro/C1-type domain-containing protein</fullName>
    </recommendedName>
</protein>
<dbReference type="Gene3D" id="1.10.260.40">
    <property type="entry name" value="lambda repressor-like DNA-binding domains"/>
    <property type="match status" value="1"/>
</dbReference>
<dbReference type="GO" id="GO:0003677">
    <property type="term" value="F:DNA binding"/>
    <property type="evidence" value="ECO:0007669"/>
    <property type="project" value="InterPro"/>
</dbReference>
<keyword evidence="3" id="KW-1185">Reference proteome</keyword>
<evidence type="ECO:0000259" key="1">
    <source>
        <dbReference type="PROSITE" id="PS50943"/>
    </source>
</evidence>
<dbReference type="SUPFAM" id="SSF47413">
    <property type="entry name" value="lambda repressor-like DNA-binding domains"/>
    <property type="match status" value="1"/>
</dbReference>
<evidence type="ECO:0000313" key="3">
    <source>
        <dbReference type="Proteomes" id="UP000194632"/>
    </source>
</evidence>
<dbReference type="EMBL" id="NGFO01000022">
    <property type="protein sequence ID" value="OUC77278.1"/>
    <property type="molecule type" value="Genomic_DNA"/>
</dbReference>
<dbReference type="AlphaFoldDB" id="A0A243Q9H7"/>
<proteinExistence type="predicted"/>
<evidence type="ECO:0000313" key="2">
    <source>
        <dbReference type="EMBL" id="OUC77278.1"/>
    </source>
</evidence>
<sequence length="227" mass="25006">MPNIDDDAKTWQLEQAGRVGEAVRQRRRALKLTAAALSERTRALGFPISRVAISKIESNTRAGKLDVAELIVMAAALEIAPVLLLYPGLLDEVVRYVPNGPDRRSRTALGMFTGKLASRPVEPNADAPVTTLGVEMPVLSGDSDGNEPLQLMNRYDRIGSLAIEAVHKADTDDPDERRQAERMLERAQEDNEIVVQRMRALGMKVRDWDMREMLNPNPGPSDGGGVR</sequence>
<dbReference type="RefSeq" id="WP_086536606.1">
    <property type="nucleotide sequence ID" value="NZ_NGFO01000022.1"/>
</dbReference>
<reference evidence="2 3" key="1">
    <citation type="submission" date="2017-05" db="EMBL/GenBank/DDBJ databases">
        <title>Biotechnological potential of actinobacteria isolated from South African environments.</title>
        <authorList>
            <person name="Le Roes-Hill M."/>
            <person name="Prins A."/>
            <person name="Durrell K.A."/>
        </authorList>
    </citation>
    <scope>NUCLEOTIDE SEQUENCE [LARGE SCALE GENOMIC DNA]</scope>
    <source>
        <strain evidence="2">BS2</strain>
    </source>
</reference>
<feature type="domain" description="HTH cro/C1-type" evidence="1">
    <location>
        <begin position="23"/>
        <end position="84"/>
    </location>
</feature>
<dbReference type="InterPro" id="IPR001387">
    <property type="entry name" value="Cro/C1-type_HTH"/>
</dbReference>
<dbReference type="Proteomes" id="UP000194632">
    <property type="component" value="Unassembled WGS sequence"/>
</dbReference>
<comment type="caution">
    <text evidence="2">The sequence shown here is derived from an EMBL/GenBank/DDBJ whole genome shotgun (WGS) entry which is preliminary data.</text>
</comment>
<dbReference type="InterPro" id="IPR010982">
    <property type="entry name" value="Lambda_DNA-bd_dom_sf"/>
</dbReference>
<dbReference type="STRING" id="417102.CA982_17790"/>
<accession>A0A243Q9H7</accession>
<dbReference type="CDD" id="cd00093">
    <property type="entry name" value="HTH_XRE"/>
    <property type="match status" value="1"/>
</dbReference>
<gene>
    <name evidence="2" type="ORF">CA982_17790</name>
</gene>
<organism evidence="2 3">
    <name type="scientific">Gordonia lacunae</name>
    <dbReference type="NCBI Taxonomy" id="417102"/>
    <lineage>
        <taxon>Bacteria</taxon>
        <taxon>Bacillati</taxon>
        <taxon>Actinomycetota</taxon>
        <taxon>Actinomycetes</taxon>
        <taxon>Mycobacteriales</taxon>
        <taxon>Gordoniaceae</taxon>
        <taxon>Gordonia</taxon>
    </lineage>
</organism>